<dbReference type="EMBL" id="MZ089803">
    <property type="protein sequence ID" value="QXP45112.1"/>
    <property type="molecule type" value="Genomic_DNA"/>
</dbReference>
<name>A0A8F5XPL5_9VIRU</name>
<accession>A0A8F5XPL5</accession>
<sequence length="47" mass="5605">MVSYDDLIWLLQQMSKYRLCVIDGEIAPVDSLRLVKSIDKRFKKYLL</sequence>
<protein>
    <submittedName>
        <fullName evidence="1">Uncharacterized protein</fullName>
    </submittedName>
</protein>
<evidence type="ECO:0000313" key="1">
    <source>
        <dbReference type="EMBL" id="QXP45112.1"/>
    </source>
</evidence>
<reference evidence="1" key="1">
    <citation type="submission" date="2021-04" db="EMBL/GenBank/DDBJ databases">
        <title>Genomes of microviruses identified in yellow-bellied marmot fecal samples.</title>
        <authorList>
            <person name="Varsani A."/>
            <person name="Kraberger S."/>
            <person name="Chatterjee A."/>
            <person name="Richet C."/>
            <person name="Fontenele R.S."/>
            <person name="Schmidlin K."/>
            <person name="Blumstein D.T."/>
        </authorList>
    </citation>
    <scope>NUCLEOTIDE SEQUENCE</scope>
    <source>
        <strain evidence="1">Mar57</strain>
    </source>
</reference>
<organism evidence="1">
    <name type="scientific">Microvirus mar57</name>
    <dbReference type="NCBI Taxonomy" id="2851193"/>
    <lineage>
        <taxon>Viruses</taxon>
        <taxon>Monodnaviria</taxon>
        <taxon>Sangervirae</taxon>
        <taxon>Phixviricota</taxon>
        <taxon>Malgrandaviricetes</taxon>
        <taxon>Petitvirales</taxon>
        <taxon>Microviridae</taxon>
    </lineage>
</organism>
<proteinExistence type="predicted"/>